<dbReference type="GO" id="GO:0003700">
    <property type="term" value="F:DNA-binding transcription factor activity"/>
    <property type="evidence" value="ECO:0007669"/>
    <property type="project" value="InterPro"/>
</dbReference>
<dbReference type="PANTHER" id="PTHR30419">
    <property type="entry name" value="HTH-TYPE TRANSCRIPTIONAL REGULATOR YBHD"/>
    <property type="match status" value="1"/>
</dbReference>
<dbReference type="Pfam" id="PF00126">
    <property type="entry name" value="HTH_1"/>
    <property type="match status" value="1"/>
</dbReference>
<organism evidence="6 7">
    <name type="scientific">Bordetella genomosp. 10</name>
    <dbReference type="NCBI Taxonomy" id="1416804"/>
    <lineage>
        <taxon>Bacteria</taxon>
        <taxon>Pseudomonadati</taxon>
        <taxon>Pseudomonadota</taxon>
        <taxon>Betaproteobacteria</taxon>
        <taxon>Burkholderiales</taxon>
        <taxon>Alcaligenaceae</taxon>
        <taxon>Bordetella</taxon>
    </lineage>
</organism>
<name>A0A261SL47_9BORD</name>
<evidence type="ECO:0000256" key="2">
    <source>
        <dbReference type="ARBA" id="ARBA00023015"/>
    </source>
</evidence>
<dbReference type="OrthoDB" id="9157176at2"/>
<dbReference type="SUPFAM" id="SSF46785">
    <property type="entry name" value="Winged helix' DNA-binding domain"/>
    <property type="match status" value="1"/>
</dbReference>
<keyword evidence="4" id="KW-0804">Transcription</keyword>
<dbReference type="InterPro" id="IPR005119">
    <property type="entry name" value="LysR_subst-bd"/>
</dbReference>
<accession>A0A261SL47</accession>
<keyword evidence="3" id="KW-0238">DNA-binding</keyword>
<keyword evidence="2" id="KW-0805">Transcription regulation</keyword>
<dbReference type="GO" id="GO:0003677">
    <property type="term" value="F:DNA binding"/>
    <property type="evidence" value="ECO:0007669"/>
    <property type="project" value="UniProtKB-KW"/>
</dbReference>
<dbReference type="InterPro" id="IPR000847">
    <property type="entry name" value="LysR_HTH_N"/>
</dbReference>
<evidence type="ECO:0000259" key="5">
    <source>
        <dbReference type="PROSITE" id="PS50931"/>
    </source>
</evidence>
<evidence type="ECO:0000313" key="7">
    <source>
        <dbReference type="Proteomes" id="UP000216020"/>
    </source>
</evidence>
<dbReference type="EMBL" id="NEVM01000001">
    <property type="protein sequence ID" value="OZI37885.1"/>
    <property type="molecule type" value="Genomic_DNA"/>
</dbReference>
<dbReference type="GO" id="GO:0005829">
    <property type="term" value="C:cytosol"/>
    <property type="evidence" value="ECO:0007669"/>
    <property type="project" value="TreeGrafter"/>
</dbReference>
<sequence length="304" mass="32834">MRRPLGTGVPTLRQLELFLALVSSNGIAGAGAKLGMSPSATSHALRALETALGTELLDRQSPGIALTYTGEHILPHVRDVFASLQLVQATALAGAELKTGLLRLGSFGASATIRVLPPLLDRFKARYPGVDIMVTEKPDEQTSQDLKERRLELAAVTLPKSEFDSLTLAIDELVAVLPASHPLAKLDAVPLKEMTLDPFILTRAGSQSLVNKLFARNGLRPRMAYELLQLMSILEVVASGKGVSILAKLALPDRYPGTVFRPISPSSSRRIGLVCLGENRLSPVARAFWQEARRYQSDLKASAR</sequence>
<protein>
    <submittedName>
        <fullName evidence="6">LysR family transcriptional regulator</fullName>
    </submittedName>
</protein>
<feature type="domain" description="HTH lysR-type" evidence="5">
    <location>
        <begin position="10"/>
        <end position="67"/>
    </location>
</feature>
<keyword evidence="7" id="KW-1185">Reference proteome</keyword>
<comment type="similarity">
    <text evidence="1">Belongs to the LysR transcriptional regulatory family.</text>
</comment>
<dbReference type="Proteomes" id="UP000216020">
    <property type="component" value="Unassembled WGS sequence"/>
</dbReference>
<dbReference type="Gene3D" id="3.40.190.290">
    <property type="match status" value="1"/>
</dbReference>
<dbReference type="CDD" id="cd05466">
    <property type="entry name" value="PBP2_LTTR_substrate"/>
    <property type="match status" value="1"/>
</dbReference>
<dbReference type="InterPro" id="IPR050950">
    <property type="entry name" value="HTH-type_LysR_regulators"/>
</dbReference>
<proteinExistence type="inferred from homology"/>
<dbReference type="InterPro" id="IPR036390">
    <property type="entry name" value="WH_DNA-bd_sf"/>
</dbReference>
<dbReference type="Gene3D" id="1.10.10.10">
    <property type="entry name" value="Winged helix-like DNA-binding domain superfamily/Winged helix DNA-binding domain"/>
    <property type="match status" value="1"/>
</dbReference>
<evidence type="ECO:0000256" key="1">
    <source>
        <dbReference type="ARBA" id="ARBA00009437"/>
    </source>
</evidence>
<dbReference type="SUPFAM" id="SSF53850">
    <property type="entry name" value="Periplasmic binding protein-like II"/>
    <property type="match status" value="1"/>
</dbReference>
<comment type="caution">
    <text evidence="6">The sequence shown here is derived from an EMBL/GenBank/DDBJ whole genome shotgun (WGS) entry which is preliminary data.</text>
</comment>
<dbReference type="InterPro" id="IPR036388">
    <property type="entry name" value="WH-like_DNA-bd_sf"/>
</dbReference>
<evidence type="ECO:0000256" key="3">
    <source>
        <dbReference type="ARBA" id="ARBA00023125"/>
    </source>
</evidence>
<dbReference type="PROSITE" id="PS50931">
    <property type="entry name" value="HTH_LYSR"/>
    <property type="match status" value="1"/>
</dbReference>
<gene>
    <name evidence="6" type="ORF">CAL29_05825</name>
</gene>
<reference evidence="7" key="1">
    <citation type="submission" date="2017-05" db="EMBL/GenBank/DDBJ databases">
        <title>Complete and WGS of Bordetella genogroups.</title>
        <authorList>
            <person name="Spilker T."/>
            <person name="Lipuma J."/>
        </authorList>
    </citation>
    <scope>NUCLEOTIDE SEQUENCE [LARGE SCALE GENOMIC DNA]</scope>
    <source>
        <strain evidence="7">AU16122</strain>
    </source>
</reference>
<dbReference type="Pfam" id="PF03466">
    <property type="entry name" value="LysR_substrate"/>
    <property type="match status" value="1"/>
</dbReference>
<evidence type="ECO:0000256" key="4">
    <source>
        <dbReference type="ARBA" id="ARBA00023163"/>
    </source>
</evidence>
<dbReference type="AlphaFoldDB" id="A0A261SL47"/>
<evidence type="ECO:0000313" key="6">
    <source>
        <dbReference type="EMBL" id="OZI37885.1"/>
    </source>
</evidence>
<dbReference type="PANTHER" id="PTHR30419:SF8">
    <property type="entry name" value="NITROGEN ASSIMILATION TRANSCRIPTIONAL ACTIVATOR-RELATED"/>
    <property type="match status" value="1"/>
</dbReference>